<reference evidence="3 4" key="2">
    <citation type="journal article" date="2014" name="BMC Genomics">
        <title>An improved genome of the model marine alga Ostreococcus tauri unfolds by assessing Illumina de novo assemblies.</title>
        <authorList>
            <person name="Blanc-Mathieu R."/>
            <person name="Verhelst B."/>
            <person name="Derelle E."/>
            <person name="Rombauts S."/>
            <person name="Bouget F.Y."/>
            <person name="Carre I."/>
            <person name="Chateau A."/>
            <person name="Eyre-Walker A."/>
            <person name="Grimsley N."/>
            <person name="Moreau H."/>
            <person name="Piegu B."/>
            <person name="Rivals E."/>
            <person name="Schackwitz W."/>
            <person name="Van de Peer Y."/>
            <person name="Piganeau G."/>
        </authorList>
    </citation>
    <scope>NUCLEOTIDE SEQUENCE [LARGE SCALE GENOMIC DNA]</scope>
    <source>
        <strain evidence="4">OTTH 0595 / CCAP 157/2 / RCC745</strain>
    </source>
</reference>
<feature type="chain" id="PRO_5001859720" evidence="2">
    <location>
        <begin position="23"/>
        <end position="132"/>
    </location>
</feature>
<evidence type="ECO:0000256" key="2">
    <source>
        <dbReference type="SAM" id="SignalP"/>
    </source>
</evidence>
<protein>
    <submittedName>
        <fullName evidence="3">Unnamed product</fullName>
    </submittedName>
</protein>
<keyword evidence="4" id="KW-1185">Reference proteome</keyword>
<gene>
    <name evidence="3" type="ORF">OT_ostta07g02440</name>
</gene>
<dbReference type="OrthoDB" id="498034at2759"/>
<evidence type="ECO:0000256" key="1">
    <source>
        <dbReference type="SAM" id="MobiDB-lite"/>
    </source>
</evidence>
<dbReference type="RefSeq" id="XP_022839432.1">
    <property type="nucleotide sequence ID" value="XM_022983800.1"/>
</dbReference>
<evidence type="ECO:0000313" key="4">
    <source>
        <dbReference type="Proteomes" id="UP000009170"/>
    </source>
</evidence>
<dbReference type="AlphaFoldDB" id="A0A090M3B0"/>
<evidence type="ECO:0000313" key="3">
    <source>
        <dbReference type="EMBL" id="CEF98720.1"/>
    </source>
</evidence>
<dbReference type="KEGG" id="ota:OT_ostta07g02440"/>
<sequence>MASVALALAVTLSSAWPDAAHARLNANELNRMKSGQNDAYAEMMRQMEAEKAKDGNGGGSLSAESLFKQGGGACGDGYELRVQKVLGASCVCVSDTCNREEARSEYERSFGKQTEEERGDGGGGIKFTFATD</sequence>
<reference evidence="4" key="1">
    <citation type="journal article" date="2006" name="Proc. Natl. Acad. Sci. U.S.A.">
        <title>Genome analysis of the smallest free-living eukaryote Ostreococcus tauri unveils many unique features.</title>
        <authorList>
            <person name="Derelle E."/>
            <person name="Ferraz C."/>
            <person name="Rombauts S."/>
            <person name="Rouze P."/>
            <person name="Worden A.Z."/>
            <person name="Robbens S."/>
            <person name="Partensky F."/>
            <person name="Degroeve S."/>
            <person name="Echeynie S."/>
            <person name="Cooke R."/>
            <person name="Saeys Y."/>
            <person name="Wuyts J."/>
            <person name="Jabbari K."/>
            <person name="Bowler C."/>
            <person name="Panaud O."/>
            <person name="Piegu B."/>
            <person name="Ball S.G."/>
            <person name="Ral J.-P."/>
            <person name="Bouget F.-Y."/>
            <person name="Piganeau G."/>
            <person name="De Baets B."/>
            <person name="Picard A."/>
            <person name="Delseny M."/>
            <person name="Demaille J."/>
            <person name="Van de Peer Y."/>
            <person name="Moreau H."/>
        </authorList>
    </citation>
    <scope>NUCLEOTIDE SEQUENCE [LARGE SCALE GENOMIC DNA]</scope>
    <source>
        <strain evidence="4">OTTH 0595 / CCAP 157/2 / RCC745</strain>
    </source>
</reference>
<comment type="caution">
    <text evidence="3">The sequence shown here is derived from an EMBL/GenBank/DDBJ whole genome shotgun (WGS) entry which is preliminary data.</text>
</comment>
<proteinExistence type="predicted"/>
<dbReference type="EMBL" id="CAID01000007">
    <property type="protein sequence ID" value="CEF98720.1"/>
    <property type="molecule type" value="Genomic_DNA"/>
</dbReference>
<keyword evidence="2" id="KW-0732">Signal</keyword>
<dbReference type="Proteomes" id="UP000009170">
    <property type="component" value="Unassembled WGS sequence"/>
</dbReference>
<name>A0A090M3B0_OSTTA</name>
<accession>A0A090M3B0</accession>
<dbReference type="InParanoid" id="A0A090M3B0"/>
<organism evidence="3 4">
    <name type="scientific">Ostreococcus tauri</name>
    <name type="common">Marine green alga</name>
    <dbReference type="NCBI Taxonomy" id="70448"/>
    <lineage>
        <taxon>Eukaryota</taxon>
        <taxon>Viridiplantae</taxon>
        <taxon>Chlorophyta</taxon>
        <taxon>Mamiellophyceae</taxon>
        <taxon>Mamiellales</taxon>
        <taxon>Bathycoccaceae</taxon>
        <taxon>Ostreococcus</taxon>
    </lineage>
</organism>
<feature type="compositionally biased region" description="Basic and acidic residues" evidence="1">
    <location>
        <begin position="103"/>
        <end position="120"/>
    </location>
</feature>
<dbReference type="GeneID" id="34945986"/>
<feature type="region of interest" description="Disordered" evidence="1">
    <location>
        <begin position="103"/>
        <end position="132"/>
    </location>
</feature>
<feature type="signal peptide" evidence="2">
    <location>
        <begin position="1"/>
        <end position="22"/>
    </location>
</feature>